<accession>A0A5M9JEW6</accession>
<evidence type="ECO:0000313" key="2">
    <source>
        <dbReference type="Proteomes" id="UP000322873"/>
    </source>
</evidence>
<protein>
    <submittedName>
        <fullName evidence="1">Uncharacterized protein</fullName>
    </submittedName>
</protein>
<keyword evidence="2" id="KW-1185">Reference proteome</keyword>
<sequence length="83" mass="9551">MRASNLMEPDQLRTLTAYVQSIEEELQKHNLLRNPMLLAYTPRHPNAQKAMANWEKKSSYLLREITKNLCRKSGSSSCCRAKG</sequence>
<dbReference type="Proteomes" id="UP000322873">
    <property type="component" value="Unassembled WGS sequence"/>
</dbReference>
<organism evidence="1 2">
    <name type="scientific">Monilinia fructicola</name>
    <name type="common">Brown rot fungus</name>
    <name type="synonym">Ciboria fructicola</name>
    <dbReference type="NCBI Taxonomy" id="38448"/>
    <lineage>
        <taxon>Eukaryota</taxon>
        <taxon>Fungi</taxon>
        <taxon>Dikarya</taxon>
        <taxon>Ascomycota</taxon>
        <taxon>Pezizomycotina</taxon>
        <taxon>Leotiomycetes</taxon>
        <taxon>Helotiales</taxon>
        <taxon>Sclerotiniaceae</taxon>
        <taxon>Monilinia</taxon>
    </lineage>
</organism>
<reference evidence="1 2" key="1">
    <citation type="submission" date="2019-06" db="EMBL/GenBank/DDBJ databases">
        <title>Genome Sequence of the Brown Rot Fungal Pathogen Monilinia fructicola.</title>
        <authorList>
            <person name="De Miccolis Angelini R.M."/>
            <person name="Landi L."/>
            <person name="Abate D."/>
            <person name="Pollastro S."/>
            <person name="Romanazzi G."/>
            <person name="Faretra F."/>
        </authorList>
    </citation>
    <scope>NUCLEOTIDE SEQUENCE [LARGE SCALE GENOMIC DNA]</scope>
    <source>
        <strain evidence="1 2">Mfrc123</strain>
    </source>
</reference>
<comment type="caution">
    <text evidence="1">The sequence shown here is derived from an EMBL/GenBank/DDBJ whole genome shotgun (WGS) entry which is preliminary data.</text>
</comment>
<dbReference type="VEuPathDB" id="FungiDB:MFRU_057g00210"/>
<proteinExistence type="predicted"/>
<dbReference type="EMBL" id="VICG01000012">
    <property type="protein sequence ID" value="KAA8566459.1"/>
    <property type="molecule type" value="Genomic_DNA"/>
</dbReference>
<evidence type="ECO:0000313" key="1">
    <source>
        <dbReference type="EMBL" id="KAA8566459.1"/>
    </source>
</evidence>
<name>A0A5M9JEW6_MONFR</name>
<gene>
    <name evidence="1" type="ORF">EYC84_009022</name>
</gene>
<dbReference type="AlphaFoldDB" id="A0A5M9JEW6"/>